<dbReference type="InterPro" id="IPR036047">
    <property type="entry name" value="F-box-like_dom_sf"/>
</dbReference>
<reference evidence="2 3" key="1">
    <citation type="journal article" date="2024" name="Plant J.">
        <title>Genome sequences and population genomics reveal climatic adaptation and genomic divergence between two closely related sweetgum species.</title>
        <authorList>
            <person name="Xu W.Q."/>
            <person name="Ren C.Q."/>
            <person name="Zhang X.Y."/>
            <person name="Comes H.P."/>
            <person name="Liu X.H."/>
            <person name="Li Y.G."/>
            <person name="Kettle C.J."/>
            <person name="Jalonen R."/>
            <person name="Gaisberger H."/>
            <person name="Ma Y.Z."/>
            <person name="Qiu Y.X."/>
        </authorList>
    </citation>
    <scope>NUCLEOTIDE SEQUENCE [LARGE SCALE GENOMIC DNA]</scope>
    <source>
        <strain evidence="2">Hangzhou</strain>
    </source>
</reference>
<gene>
    <name evidence="2" type="ORF">L1049_020550</name>
</gene>
<dbReference type="InterPro" id="IPR025886">
    <property type="entry name" value="PP2-like"/>
</dbReference>
<evidence type="ECO:0000313" key="3">
    <source>
        <dbReference type="Proteomes" id="UP001415857"/>
    </source>
</evidence>
<accession>A0AAP0SDA0</accession>
<dbReference type="PROSITE" id="PS50181">
    <property type="entry name" value="FBOX"/>
    <property type="match status" value="1"/>
</dbReference>
<dbReference type="Pfam" id="PF14299">
    <property type="entry name" value="PP2"/>
    <property type="match status" value="1"/>
</dbReference>
<organism evidence="2 3">
    <name type="scientific">Liquidambar formosana</name>
    <name type="common">Formosan gum</name>
    <dbReference type="NCBI Taxonomy" id="63359"/>
    <lineage>
        <taxon>Eukaryota</taxon>
        <taxon>Viridiplantae</taxon>
        <taxon>Streptophyta</taxon>
        <taxon>Embryophyta</taxon>
        <taxon>Tracheophyta</taxon>
        <taxon>Spermatophyta</taxon>
        <taxon>Magnoliopsida</taxon>
        <taxon>eudicotyledons</taxon>
        <taxon>Gunneridae</taxon>
        <taxon>Pentapetalae</taxon>
        <taxon>Saxifragales</taxon>
        <taxon>Altingiaceae</taxon>
        <taxon>Liquidambar</taxon>
    </lineage>
</organism>
<comment type="caution">
    <text evidence="2">The sequence shown here is derived from an EMBL/GenBank/DDBJ whole genome shotgun (WGS) entry which is preliminary data.</text>
</comment>
<sequence length="275" mass="30442">MGTNARKIASGADFYILPEGCIANMLRLTSPPDASRLSLVSSIFRSAAESDDVWERFLPADYQTVIARSDGFSPAAFASKKKLYFHHCNTPLLIDGGMKSFSLDKWSGKKCYMIAARSLTIIWGEHPSYWEWISLPESRFEEVAQLREVCWLEICGNINTGMLSPDTTYGAYLVCKYANARGLGGIADAFVGIIGGESCTQTVYLEPLLQAAVPGEGDGPYPKQRGDGWFEIELGEYVHEGGGEEELEMSLREVKTLNWKHGLIIQGIEIRPKRG</sequence>
<dbReference type="InterPro" id="IPR001810">
    <property type="entry name" value="F-box_dom"/>
</dbReference>
<protein>
    <recommendedName>
        <fullName evidence="1">F-box domain-containing protein</fullName>
    </recommendedName>
</protein>
<dbReference type="PANTHER" id="PTHR32278">
    <property type="entry name" value="F-BOX DOMAIN-CONTAINING PROTEIN"/>
    <property type="match status" value="1"/>
</dbReference>
<dbReference type="PANTHER" id="PTHR32278:SF116">
    <property type="entry name" value="F-BOX PROTEIN PP2-B10-LIKE"/>
    <property type="match status" value="1"/>
</dbReference>
<evidence type="ECO:0000259" key="1">
    <source>
        <dbReference type="PROSITE" id="PS50181"/>
    </source>
</evidence>
<evidence type="ECO:0000313" key="2">
    <source>
        <dbReference type="EMBL" id="KAK9292576.1"/>
    </source>
</evidence>
<dbReference type="Proteomes" id="UP001415857">
    <property type="component" value="Unassembled WGS sequence"/>
</dbReference>
<dbReference type="AlphaFoldDB" id="A0AAP0SDA0"/>
<proteinExistence type="predicted"/>
<feature type="domain" description="F-box" evidence="1">
    <location>
        <begin position="11"/>
        <end position="57"/>
    </location>
</feature>
<dbReference type="EMBL" id="JBBPBK010000001">
    <property type="protein sequence ID" value="KAK9292576.1"/>
    <property type="molecule type" value="Genomic_DNA"/>
</dbReference>
<dbReference type="SUPFAM" id="SSF81383">
    <property type="entry name" value="F-box domain"/>
    <property type="match status" value="1"/>
</dbReference>
<dbReference type="CDD" id="cd22162">
    <property type="entry name" value="F-box_AtSKIP3-like"/>
    <property type="match status" value="1"/>
</dbReference>
<name>A0AAP0SDA0_LIQFO</name>
<keyword evidence="3" id="KW-1185">Reference proteome</keyword>